<protein>
    <submittedName>
        <fullName evidence="1">Uncharacterized protein</fullName>
    </submittedName>
</protein>
<name>A0A150LHD3_9BACI</name>
<reference evidence="1 2" key="1">
    <citation type="submission" date="2016-01" db="EMBL/GenBank/DDBJ databases">
        <title>Draft Genome Sequences of Seven Thermophilic Sporeformers Isolated from Foods.</title>
        <authorList>
            <person name="Berendsen E.M."/>
            <person name="Wells-Bennik M.H."/>
            <person name="Krawcyk A.O."/>
            <person name="De Jong A."/>
            <person name="Holsappel S."/>
            <person name="Eijlander R.T."/>
            <person name="Kuipers O.P."/>
        </authorList>
    </citation>
    <scope>NUCLEOTIDE SEQUENCE [LARGE SCALE GENOMIC DNA]</scope>
    <source>
        <strain evidence="1 2">B4135</strain>
    </source>
</reference>
<proteinExistence type="predicted"/>
<dbReference type="AlphaFoldDB" id="A0A150LHD3"/>
<dbReference type="STRING" id="301148.B4135_3207"/>
<sequence>MMIHDHPTGNAGSLARALALVHTGKRGLDHRPYFFMHRILSFLAPPTVHVSFSGKFFCETVKILAGINARYFDR</sequence>
<comment type="caution">
    <text evidence="1">The sequence shown here is derived from an EMBL/GenBank/DDBJ whole genome shotgun (WGS) entry which is preliminary data.</text>
</comment>
<dbReference type="Proteomes" id="UP000075683">
    <property type="component" value="Unassembled WGS sequence"/>
</dbReference>
<dbReference type="EMBL" id="LQYT01000108">
    <property type="protein sequence ID" value="KYD11655.1"/>
    <property type="molecule type" value="Genomic_DNA"/>
</dbReference>
<accession>A0A150LHD3</accession>
<gene>
    <name evidence="1" type="ORF">B4135_3207</name>
</gene>
<organism evidence="1 2">
    <name type="scientific">Caldibacillus debilis</name>
    <dbReference type="NCBI Taxonomy" id="301148"/>
    <lineage>
        <taxon>Bacteria</taxon>
        <taxon>Bacillati</taxon>
        <taxon>Bacillota</taxon>
        <taxon>Bacilli</taxon>
        <taxon>Bacillales</taxon>
        <taxon>Bacillaceae</taxon>
        <taxon>Caldibacillus</taxon>
    </lineage>
</organism>
<evidence type="ECO:0000313" key="1">
    <source>
        <dbReference type="EMBL" id="KYD11655.1"/>
    </source>
</evidence>
<evidence type="ECO:0000313" key="2">
    <source>
        <dbReference type="Proteomes" id="UP000075683"/>
    </source>
</evidence>